<dbReference type="EC" id="3.1.3.2" evidence="3"/>
<dbReference type="SUPFAM" id="SSF56300">
    <property type="entry name" value="Metallo-dependent phosphatases"/>
    <property type="match status" value="1"/>
</dbReference>
<evidence type="ECO:0000313" key="7">
    <source>
        <dbReference type="EMBL" id="CRZ03049.1"/>
    </source>
</evidence>
<comment type="catalytic activity">
    <reaction evidence="3">
        <text>a phosphate monoester + H2O = an alcohol + phosphate</text>
        <dbReference type="Rhea" id="RHEA:15017"/>
        <dbReference type="ChEBI" id="CHEBI:15377"/>
        <dbReference type="ChEBI" id="CHEBI:30879"/>
        <dbReference type="ChEBI" id="CHEBI:43474"/>
        <dbReference type="ChEBI" id="CHEBI:67140"/>
        <dbReference type="EC" id="3.1.3.2"/>
    </reaction>
</comment>
<dbReference type="CDD" id="cd00839">
    <property type="entry name" value="MPP_PAPs"/>
    <property type="match status" value="1"/>
</dbReference>
<feature type="domain" description="Purple acid phosphatase C-terminal" evidence="5">
    <location>
        <begin position="398"/>
        <end position="459"/>
    </location>
</feature>
<dbReference type="InterPro" id="IPR004843">
    <property type="entry name" value="Calcineurin-like_PHP"/>
</dbReference>
<keyword evidence="2" id="KW-0325">Glycoprotein</keyword>
<dbReference type="InterPro" id="IPR008963">
    <property type="entry name" value="Purple_acid_Pase-like_N"/>
</dbReference>
<proteinExistence type="inferred from homology"/>
<dbReference type="Gene3D" id="2.60.40.380">
    <property type="entry name" value="Purple acid phosphatase-like, N-terminal"/>
    <property type="match status" value="1"/>
</dbReference>
<dbReference type="AlphaFoldDB" id="A0A0H5R4P0"/>
<dbReference type="PANTHER" id="PTHR45867:SF10">
    <property type="entry name" value="PURPLE ACID PHOSPHATASE"/>
    <property type="match status" value="1"/>
</dbReference>
<dbReference type="PANTHER" id="PTHR45867">
    <property type="entry name" value="PURPLE ACID PHOSPHATASE"/>
    <property type="match status" value="1"/>
</dbReference>
<evidence type="ECO:0000259" key="5">
    <source>
        <dbReference type="Pfam" id="PF14008"/>
    </source>
</evidence>
<dbReference type="InterPro" id="IPR025733">
    <property type="entry name" value="PAPs_C"/>
</dbReference>
<name>A0A0H5R4P0_9EUKA</name>
<sequence length="471" mass="53270">MMVSALSLILVGALALTAGWCLVFNDSQGATKYGWAVQPQQIHLSWAVDHDNCMIITWNTLETTPTTTAILFENGTGPAIQASGSQSPLIENDVVSPQMSDMVWSALAMVGQVRFSGKRTQYVHRVNACGLKHSTRYSYKVGDSESGWSSTYQFTFKRHASLDSPLAFAVYGDLGDANSRSLAMIQNRIAQGSIDAVIHVGDFAYDLNDNGGRVGDDFMNDIQPISTAVPYMTCPGNHESNEDFNDYRERFSRSYSDDDEPRMWYSFNVHNIHFISLSTEVLFFGRREEQQAQYEWLESDLIRANSNRNQRPWIIAFGHRPPYCSNNNGDDCSKQDSVVRKGIAQSDGRRLFGFEDLLVQYSVDLAIWAHEHDYERLFPMADFELRKGEDDPYRNPMGPVHVVTGSAGCKEDHDGFVFPQPSWSAVRFADYGFSLMRVHNDSHLEWEQFSIDRGGIVADHFWLVQTRGRQK</sequence>
<evidence type="ECO:0000256" key="1">
    <source>
        <dbReference type="ARBA" id="ARBA00022729"/>
    </source>
</evidence>
<accession>A0A0H5R4P0</accession>
<dbReference type="Pfam" id="PF14008">
    <property type="entry name" value="Metallophos_C"/>
    <property type="match status" value="1"/>
</dbReference>
<dbReference type="InterPro" id="IPR041792">
    <property type="entry name" value="MPP_PAP"/>
</dbReference>
<protein>
    <recommendedName>
        <fullName evidence="3">Purple acid phosphatase</fullName>
        <ecNumber evidence="3">3.1.3.2</ecNumber>
    </recommendedName>
</protein>
<dbReference type="InterPro" id="IPR029052">
    <property type="entry name" value="Metallo-depent_PP-like"/>
</dbReference>
<evidence type="ECO:0000256" key="2">
    <source>
        <dbReference type="ARBA" id="ARBA00023180"/>
    </source>
</evidence>
<feature type="domain" description="Calcineurin-like phosphoesterase" evidence="4">
    <location>
        <begin position="168"/>
        <end position="374"/>
    </location>
</feature>
<feature type="domain" description="Purple acid phosphatase N-terminal" evidence="6">
    <location>
        <begin position="39"/>
        <end position="155"/>
    </location>
</feature>
<dbReference type="EMBL" id="HACM01002607">
    <property type="protein sequence ID" value="CRZ03049.1"/>
    <property type="molecule type" value="Transcribed_RNA"/>
</dbReference>
<dbReference type="Pfam" id="PF16656">
    <property type="entry name" value="Pur_ac_phosph_N"/>
    <property type="match status" value="1"/>
</dbReference>
<keyword evidence="3" id="KW-0378">Hydrolase</keyword>
<comment type="similarity">
    <text evidence="3">Belongs to the metallophosphoesterase superfamily. Purple acid phosphatase family.</text>
</comment>
<dbReference type="SUPFAM" id="SSF49363">
    <property type="entry name" value="Purple acid phosphatase, N-terminal domain"/>
    <property type="match status" value="1"/>
</dbReference>
<keyword evidence="1 3" id="KW-0732">Signal</keyword>
<organism evidence="7">
    <name type="scientific">Spongospora subterranea</name>
    <dbReference type="NCBI Taxonomy" id="70186"/>
    <lineage>
        <taxon>Eukaryota</taxon>
        <taxon>Sar</taxon>
        <taxon>Rhizaria</taxon>
        <taxon>Endomyxa</taxon>
        <taxon>Phytomyxea</taxon>
        <taxon>Plasmodiophorida</taxon>
        <taxon>Plasmodiophoridae</taxon>
        <taxon>Spongospora</taxon>
    </lineage>
</organism>
<reference evidence="7" key="1">
    <citation type="submission" date="2015-04" db="EMBL/GenBank/DDBJ databases">
        <title>The genome sequence of the plant pathogenic Rhizarian Plasmodiophora brassicae reveals insights in its biotrophic life cycle and the origin of chitin synthesis.</title>
        <authorList>
            <person name="Schwelm A."/>
            <person name="Fogelqvist J."/>
            <person name="Knaust A."/>
            <person name="Julke S."/>
            <person name="Lilja T."/>
            <person name="Dhandapani V."/>
            <person name="Bonilla-Rosso G."/>
            <person name="Karlsson M."/>
            <person name="Shevchenko A."/>
            <person name="Choi S.R."/>
            <person name="Kim H.G."/>
            <person name="Park J.Y."/>
            <person name="Lim Y.P."/>
            <person name="Ludwig-Muller J."/>
            <person name="Dixelius C."/>
        </authorList>
    </citation>
    <scope>NUCLEOTIDE SEQUENCE</scope>
    <source>
        <tissue evidence="7">Potato root galls</tissue>
    </source>
</reference>
<dbReference type="Gene3D" id="3.60.21.10">
    <property type="match status" value="1"/>
</dbReference>
<evidence type="ECO:0000259" key="4">
    <source>
        <dbReference type="Pfam" id="PF00149"/>
    </source>
</evidence>
<feature type="signal peptide" evidence="3">
    <location>
        <begin position="1"/>
        <end position="21"/>
    </location>
</feature>
<dbReference type="GO" id="GO:0046872">
    <property type="term" value="F:metal ion binding"/>
    <property type="evidence" value="ECO:0007669"/>
    <property type="project" value="InterPro"/>
</dbReference>
<dbReference type="InterPro" id="IPR015914">
    <property type="entry name" value="PAPs_N"/>
</dbReference>
<feature type="chain" id="PRO_5005119020" description="Purple acid phosphatase" evidence="3">
    <location>
        <begin position="22"/>
        <end position="471"/>
    </location>
</feature>
<dbReference type="Pfam" id="PF00149">
    <property type="entry name" value="Metallophos"/>
    <property type="match status" value="1"/>
</dbReference>
<evidence type="ECO:0000259" key="6">
    <source>
        <dbReference type="Pfam" id="PF16656"/>
    </source>
</evidence>
<evidence type="ECO:0000256" key="3">
    <source>
        <dbReference type="RuleBase" id="RU361203"/>
    </source>
</evidence>
<dbReference type="GO" id="GO:0003993">
    <property type="term" value="F:acid phosphatase activity"/>
    <property type="evidence" value="ECO:0007669"/>
    <property type="project" value="UniProtKB-EC"/>
</dbReference>